<feature type="transmembrane region" description="Helical" evidence="6">
    <location>
        <begin position="21"/>
        <end position="40"/>
    </location>
</feature>
<protein>
    <submittedName>
        <fullName evidence="7">NRAMP (Natural resistance-associated macrophage protein)-like metal ion transporter</fullName>
    </submittedName>
</protein>
<evidence type="ECO:0000313" key="8">
    <source>
        <dbReference type="Proteomes" id="UP001232445"/>
    </source>
</evidence>
<feature type="transmembrane region" description="Helical" evidence="6">
    <location>
        <begin position="355"/>
        <end position="378"/>
    </location>
</feature>
<name>A0ABU0CR15_9BACI</name>
<feature type="transmembrane region" description="Helical" evidence="6">
    <location>
        <begin position="103"/>
        <end position="130"/>
    </location>
</feature>
<evidence type="ECO:0000256" key="1">
    <source>
        <dbReference type="ARBA" id="ARBA00004141"/>
    </source>
</evidence>
<evidence type="ECO:0000256" key="6">
    <source>
        <dbReference type="SAM" id="Phobius"/>
    </source>
</evidence>
<evidence type="ECO:0000256" key="2">
    <source>
        <dbReference type="ARBA" id="ARBA00022448"/>
    </source>
</evidence>
<dbReference type="InterPro" id="IPR001046">
    <property type="entry name" value="NRAMP_fam"/>
</dbReference>
<feature type="transmembrane region" description="Helical" evidence="6">
    <location>
        <begin position="284"/>
        <end position="317"/>
    </location>
</feature>
<feature type="transmembrane region" description="Helical" evidence="6">
    <location>
        <begin position="201"/>
        <end position="224"/>
    </location>
</feature>
<evidence type="ECO:0000256" key="5">
    <source>
        <dbReference type="ARBA" id="ARBA00023136"/>
    </source>
</evidence>
<feature type="transmembrane region" description="Helical" evidence="6">
    <location>
        <begin position="245"/>
        <end position="264"/>
    </location>
</feature>
<keyword evidence="4 6" id="KW-1133">Transmembrane helix</keyword>
<accession>A0ABU0CR15</accession>
<evidence type="ECO:0000256" key="3">
    <source>
        <dbReference type="ARBA" id="ARBA00022692"/>
    </source>
</evidence>
<reference evidence="7 8" key="1">
    <citation type="submission" date="2023-07" db="EMBL/GenBank/DDBJ databases">
        <title>Genomic Encyclopedia of Type Strains, Phase IV (KMG-IV): sequencing the most valuable type-strain genomes for metagenomic binning, comparative biology and taxonomic classification.</title>
        <authorList>
            <person name="Goeker M."/>
        </authorList>
    </citation>
    <scope>NUCLEOTIDE SEQUENCE [LARGE SCALE GENOMIC DNA]</scope>
    <source>
        <strain evidence="7 8">DSM 17740</strain>
    </source>
</reference>
<comment type="caution">
    <text evidence="7">The sequence shown here is derived from an EMBL/GenBank/DDBJ whole genome shotgun (WGS) entry which is preliminary data.</text>
</comment>
<feature type="transmembrane region" description="Helical" evidence="6">
    <location>
        <begin position="60"/>
        <end position="82"/>
    </location>
</feature>
<dbReference type="EMBL" id="JAUSUQ010000004">
    <property type="protein sequence ID" value="MDQ0338577.1"/>
    <property type="molecule type" value="Genomic_DNA"/>
</dbReference>
<feature type="transmembrane region" description="Helical" evidence="6">
    <location>
        <begin position="390"/>
        <end position="412"/>
    </location>
</feature>
<feature type="transmembrane region" description="Helical" evidence="6">
    <location>
        <begin position="162"/>
        <end position="181"/>
    </location>
</feature>
<dbReference type="NCBIfam" id="NF037982">
    <property type="entry name" value="Nramp_1"/>
    <property type="match status" value="1"/>
</dbReference>
<dbReference type="PANTHER" id="PTHR11706:SF33">
    <property type="entry name" value="NATURAL RESISTANCE-ASSOCIATED MACROPHAGE PROTEIN 2"/>
    <property type="match status" value="1"/>
</dbReference>
<evidence type="ECO:0000313" key="7">
    <source>
        <dbReference type="EMBL" id="MDQ0338577.1"/>
    </source>
</evidence>
<gene>
    <name evidence="7" type="ORF">J2S00_001363</name>
</gene>
<dbReference type="RefSeq" id="WP_307337161.1">
    <property type="nucleotide sequence ID" value="NZ_JAUSUQ010000004.1"/>
</dbReference>
<keyword evidence="3 6" id="KW-0812">Transmembrane</keyword>
<dbReference type="Pfam" id="PF01566">
    <property type="entry name" value="Nramp"/>
    <property type="match status" value="1"/>
</dbReference>
<organism evidence="7 8">
    <name type="scientific">Caldalkalibacillus uzonensis</name>
    <dbReference type="NCBI Taxonomy" id="353224"/>
    <lineage>
        <taxon>Bacteria</taxon>
        <taxon>Bacillati</taxon>
        <taxon>Bacillota</taxon>
        <taxon>Bacilli</taxon>
        <taxon>Bacillales</taxon>
        <taxon>Bacillaceae</taxon>
        <taxon>Caldalkalibacillus</taxon>
    </lineage>
</organism>
<feature type="transmembrane region" description="Helical" evidence="6">
    <location>
        <begin position="329"/>
        <end position="349"/>
    </location>
</feature>
<evidence type="ECO:0000256" key="4">
    <source>
        <dbReference type="ARBA" id="ARBA00022989"/>
    </source>
</evidence>
<keyword evidence="2" id="KW-0813">Transport</keyword>
<keyword evidence="8" id="KW-1185">Reference proteome</keyword>
<keyword evidence="5 6" id="KW-0472">Membrane</keyword>
<comment type="subcellular location">
    <subcellularLocation>
        <location evidence="1">Membrane</location>
        <topology evidence="1">Multi-pass membrane protein</topology>
    </subcellularLocation>
</comment>
<sequence length="417" mass="44478">MASTEKHTVKEGVDTQPTHSVFAHWLHSLGPAVITAALVLGPGSLTVSTNIGALHGYQLIWVLVIATIFMMVFTEMSARIGMATDQTLLSTIRDKWGQTVTSIIGIGAFLVTASFQAGNAIGSGAAFGVLTNTSSIIWTLIFTLLAIVLLFVKNLYKVLEKLMLVLVALMLMSFLITLFVVKPNLSSLFRGFVPNIPHGSMLLIIALFATTFSVVGAFYQSYFVQERGWDRKNAKDGIIESYSGILILGLISGMVMVCAAKVLLPQGITVNSVVDLGKTIGPLYGSWSTVIFMLGLWGAAFSSLTANATIGGALLADALGLGRKLSDKGVRYCIIAVMVIGAGVAIFFQGLPIQLILFAQAITIVVVPLIGISLYVVANDKEIMGDLRNSTFKNVIGIIGLLVLLVLAGNTIKNLFF</sequence>
<dbReference type="Proteomes" id="UP001232445">
    <property type="component" value="Unassembled WGS sequence"/>
</dbReference>
<feature type="transmembrane region" description="Helical" evidence="6">
    <location>
        <begin position="136"/>
        <end position="155"/>
    </location>
</feature>
<proteinExistence type="predicted"/>
<dbReference type="PANTHER" id="PTHR11706">
    <property type="entry name" value="SOLUTE CARRIER PROTEIN FAMILY 11 MEMBER"/>
    <property type="match status" value="1"/>
</dbReference>